<dbReference type="RefSeq" id="WP_062479334.1">
    <property type="nucleotide sequence ID" value="NZ_CP013650.1"/>
</dbReference>
<dbReference type="PANTHER" id="PTHR33209:SF1">
    <property type="entry name" value="PEPTIDASE S49 DOMAIN-CONTAINING PROTEIN"/>
    <property type="match status" value="1"/>
</dbReference>
<keyword evidence="11" id="KW-1185">Reference proteome</keyword>
<dbReference type="GO" id="GO:0006465">
    <property type="term" value="P:signal peptide processing"/>
    <property type="evidence" value="ECO:0007669"/>
    <property type="project" value="InterPro"/>
</dbReference>
<keyword evidence="4" id="KW-0378">Hydrolase</keyword>
<protein>
    <submittedName>
        <fullName evidence="10">Signal peptide peptidase SppA</fullName>
    </submittedName>
</protein>
<evidence type="ECO:0000313" key="10">
    <source>
        <dbReference type="EMBL" id="ALS98349.1"/>
    </source>
</evidence>
<evidence type="ECO:0000259" key="9">
    <source>
        <dbReference type="Pfam" id="PF01343"/>
    </source>
</evidence>
<dbReference type="PANTHER" id="PTHR33209">
    <property type="entry name" value="PROTEASE 4"/>
    <property type="match status" value="1"/>
</dbReference>
<comment type="subcellular location">
    <subcellularLocation>
        <location evidence="1">Membrane</location>
    </subcellularLocation>
</comment>
<evidence type="ECO:0000256" key="2">
    <source>
        <dbReference type="ARBA" id="ARBA00008683"/>
    </source>
</evidence>
<dbReference type="InterPro" id="IPR047272">
    <property type="entry name" value="S49_SppA_C"/>
</dbReference>
<evidence type="ECO:0000256" key="7">
    <source>
        <dbReference type="PIRSR" id="PIRSR001217-1"/>
    </source>
</evidence>
<dbReference type="InterPro" id="IPR029045">
    <property type="entry name" value="ClpP/crotonase-like_dom_sf"/>
</dbReference>
<dbReference type="InterPro" id="IPR004634">
    <property type="entry name" value="Pept_S49_pIV"/>
</dbReference>
<evidence type="ECO:0000256" key="8">
    <source>
        <dbReference type="SAM" id="Phobius"/>
    </source>
</evidence>
<dbReference type="SUPFAM" id="SSF52096">
    <property type="entry name" value="ClpP/crotonase"/>
    <property type="match status" value="2"/>
</dbReference>
<dbReference type="KEGG" id="lal:AT746_08840"/>
<dbReference type="GO" id="GO:0016020">
    <property type="term" value="C:membrane"/>
    <property type="evidence" value="ECO:0007669"/>
    <property type="project" value="UniProtKB-SubCell"/>
</dbReference>
<dbReference type="Proteomes" id="UP000068447">
    <property type="component" value="Chromosome"/>
</dbReference>
<organism evidence="10 11">
    <name type="scientific">Lacimicrobium alkaliphilum</name>
    <dbReference type="NCBI Taxonomy" id="1526571"/>
    <lineage>
        <taxon>Bacteria</taxon>
        <taxon>Pseudomonadati</taxon>
        <taxon>Pseudomonadota</taxon>
        <taxon>Gammaproteobacteria</taxon>
        <taxon>Alteromonadales</taxon>
        <taxon>Alteromonadaceae</taxon>
        <taxon>Lacimicrobium</taxon>
    </lineage>
</organism>
<gene>
    <name evidence="10" type="ORF">AT746_08840</name>
</gene>
<dbReference type="Gene3D" id="6.20.330.10">
    <property type="match status" value="1"/>
</dbReference>
<dbReference type="NCBIfam" id="TIGR00705">
    <property type="entry name" value="SppA_67K"/>
    <property type="match status" value="1"/>
</dbReference>
<keyword evidence="8" id="KW-1133">Transmembrane helix</keyword>
<keyword evidence="8" id="KW-0812">Transmembrane</keyword>
<accession>A0A0U2PG35</accession>
<dbReference type="AlphaFoldDB" id="A0A0U2PG35"/>
<evidence type="ECO:0000256" key="1">
    <source>
        <dbReference type="ARBA" id="ARBA00004370"/>
    </source>
</evidence>
<feature type="transmembrane region" description="Helical" evidence="8">
    <location>
        <begin position="25"/>
        <end position="43"/>
    </location>
</feature>
<dbReference type="OrthoDB" id="9764363at2"/>
<evidence type="ECO:0000256" key="6">
    <source>
        <dbReference type="ARBA" id="ARBA00023136"/>
    </source>
</evidence>
<dbReference type="Pfam" id="PF01343">
    <property type="entry name" value="Peptidase_S49"/>
    <property type="match status" value="2"/>
</dbReference>
<dbReference type="EMBL" id="CP013650">
    <property type="protein sequence ID" value="ALS98349.1"/>
    <property type="molecule type" value="Genomic_DNA"/>
</dbReference>
<evidence type="ECO:0000256" key="5">
    <source>
        <dbReference type="ARBA" id="ARBA00022825"/>
    </source>
</evidence>
<dbReference type="CDD" id="cd07023">
    <property type="entry name" value="S49_Sppa_N_C"/>
    <property type="match status" value="1"/>
</dbReference>
<dbReference type="InterPro" id="IPR047217">
    <property type="entry name" value="S49_SppA_67K_type_N"/>
</dbReference>
<evidence type="ECO:0000256" key="4">
    <source>
        <dbReference type="ARBA" id="ARBA00022801"/>
    </source>
</evidence>
<dbReference type="CDD" id="cd07018">
    <property type="entry name" value="S49_SppA_67K_type"/>
    <property type="match status" value="1"/>
</dbReference>
<dbReference type="STRING" id="1526571.AT746_08840"/>
<dbReference type="InterPro" id="IPR002142">
    <property type="entry name" value="Peptidase_S49"/>
</dbReference>
<proteinExistence type="inferred from homology"/>
<sequence>MATGKSFTKALFSGIWAVLNFCRKLFFNLIFIALAIFILVAILSDDGKITVPDEAVLVLNLNGDLVIEKTAVDPFEKFMQEAFDQKEDKPEVLLRDVIFTIDNAKQDNRIKSLVLDLQGLRSAGLDKLQQLGAALDDFKTSGKPLYAIGDYYNQNQYYLASRADHVYMNPMGGMLLDGYGRYRMYFKSMLEKIKASTHVFRVGTFKSAVEPFIRDDMSEAAREANQAWLGALWQQYKQDVATARNMDINNFDEKLDQFIAKFDAAEGDFAQYALDNGWVDGLRTREEIRSELADIAGSNESSRGYNHITYKQYLNVIKIPFIPSSSDADKVGIVVAKGTILNGTQKAGSIGGDSTARLLRKARLDDSVKSVVLHVDSPGGSAFASEVIRQEVEQLKAAGKPVVVSMSTYAASGGYWISAGADQIWAAPSTITGSIGIFGMFMTYENTLDYLGINVDGVGTTEFAGFSPARELDPKIADIIQRNIEHGYDQFISLVARERDMEKQQVDSIAQGRVWIGETARELGLVDKLGYLDDAVAAAAELAGIEKYDSKYIDRDLSAKEKFWQEFFSGASVVLGGALESQQDSHLMSLVKQLVSEFDSMARLNDPKGAYAYCLPCQI</sequence>
<dbReference type="PIRSF" id="PIRSF001217">
    <property type="entry name" value="Protease_4_SppA"/>
    <property type="match status" value="1"/>
</dbReference>
<evidence type="ECO:0000256" key="3">
    <source>
        <dbReference type="ARBA" id="ARBA00022670"/>
    </source>
</evidence>
<keyword evidence="6 8" id="KW-0472">Membrane</keyword>
<feature type="domain" description="Peptidase S49" evidence="9">
    <location>
        <begin position="395"/>
        <end position="545"/>
    </location>
</feature>
<keyword evidence="5" id="KW-0720">Serine protease</keyword>
<evidence type="ECO:0000313" key="11">
    <source>
        <dbReference type="Proteomes" id="UP000068447"/>
    </source>
</evidence>
<dbReference type="InterPro" id="IPR004635">
    <property type="entry name" value="Pept_S49_SppA"/>
</dbReference>
<feature type="active site" description="Proton donor/acceptor" evidence="7">
    <location>
        <position position="206"/>
    </location>
</feature>
<feature type="active site" description="Nucleophile" evidence="7">
    <location>
        <position position="412"/>
    </location>
</feature>
<name>A0A0U2PG35_9ALTE</name>
<keyword evidence="3" id="KW-0645">Protease</keyword>
<comment type="similarity">
    <text evidence="2">Belongs to the peptidase S49 family.</text>
</comment>
<dbReference type="NCBIfam" id="TIGR00706">
    <property type="entry name" value="SppA_dom"/>
    <property type="match status" value="1"/>
</dbReference>
<reference evidence="10 11" key="1">
    <citation type="submission" date="2015-12" db="EMBL/GenBank/DDBJ databases">
        <title>Complete genome of Lacimicrobium alkaliphilum KCTC 32984.</title>
        <authorList>
            <person name="Kim S.-G."/>
            <person name="Lee Y.-J."/>
        </authorList>
    </citation>
    <scope>NUCLEOTIDE SEQUENCE [LARGE SCALE GENOMIC DNA]</scope>
    <source>
        <strain evidence="10 11">YelD216</strain>
    </source>
</reference>
<dbReference type="Gene3D" id="3.90.226.10">
    <property type="entry name" value="2-enoyl-CoA Hydratase, Chain A, domain 1"/>
    <property type="match status" value="3"/>
</dbReference>
<feature type="domain" description="Peptidase S49" evidence="9">
    <location>
        <begin position="138"/>
        <end position="294"/>
    </location>
</feature>
<dbReference type="GO" id="GO:0008236">
    <property type="term" value="F:serine-type peptidase activity"/>
    <property type="evidence" value="ECO:0007669"/>
    <property type="project" value="UniProtKB-KW"/>
</dbReference>